<evidence type="ECO:0000313" key="3">
    <source>
        <dbReference type="Proteomes" id="UP001481677"/>
    </source>
</evidence>
<gene>
    <name evidence="2" type="ORF">V4C56_22625</name>
</gene>
<sequence length="293" mass="32934">MTDTLKNLEAAWRSSPPDLSTLPDTMPLDALEVLPEIFQPRKIEEEDAKQPNRRARASGVVFAEHVVKLAAHLSNPGKELDPILVLRVGDRSIVVDGHHRTAAYTLKGRQGIPVRWFHDSPRAAYIEAGRQNFKETAQSSIATKSQLAWVMVCDDEMEWSRPQIIAATTVSEGTVANMRRARTQYKERRDAPPSLWQDARKGLQDDGDKGGGEQPQRVAQNVTEWTQRLRTHFPKLDNLGKAHMFAESVAKFSPKRAADIALWLVDELGLHEVVAAQHEQTLIELEHAYTLDD</sequence>
<protein>
    <recommendedName>
        <fullName evidence="4">ParB/Sulfiredoxin domain-containing protein</fullName>
    </recommendedName>
</protein>
<keyword evidence="3" id="KW-1185">Reference proteome</keyword>
<dbReference type="InterPro" id="IPR036086">
    <property type="entry name" value="ParB/Sulfiredoxin_sf"/>
</dbReference>
<accession>A0ABU9R5Z0</accession>
<dbReference type="SUPFAM" id="SSF110849">
    <property type="entry name" value="ParB/Sulfiredoxin"/>
    <property type="match status" value="1"/>
</dbReference>
<dbReference type="RefSeq" id="WP_342959142.1">
    <property type="nucleotide sequence ID" value="NZ_JAZHFZ010000012.1"/>
</dbReference>
<comment type="caution">
    <text evidence="2">The sequence shown here is derived from an EMBL/GenBank/DDBJ whole genome shotgun (WGS) entry which is preliminary data.</text>
</comment>
<evidence type="ECO:0000256" key="1">
    <source>
        <dbReference type="SAM" id="MobiDB-lite"/>
    </source>
</evidence>
<evidence type="ECO:0000313" key="2">
    <source>
        <dbReference type="EMBL" id="MEM5342404.1"/>
    </source>
</evidence>
<feature type="compositionally biased region" description="Basic and acidic residues" evidence="1">
    <location>
        <begin position="198"/>
        <end position="211"/>
    </location>
</feature>
<proteinExistence type="predicted"/>
<name>A0ABU9R5Z0_9BURK</name>
<organism evidence="2 3">
    <name type="scientific">Paraburkholderia azotifigens</name>
    <dbReference type="NCBI Taxonomy" id="2057004"/>
    <lineage>
        <taxon>Bacteria</taxon>
        <taxon>Pseudomonadati</taxon>
        <taxon>Pseudomonadota</taxon>
        <taxon>Betaproteobacteria</taxon>
        <taxon>Burkholderiales</taxon>
        <taxon>Burkholderiaceae</taxon>
        <taxon>Paraburkholderia</taxon>
    </lineage>
</organism>
<feature type="region of interest" description="Disordered" evidence="1">
    <location>
        <begin position="183"/>
        <end position="216"/>
    </location>
</feature>
<dbReference type="Proteomes" id="UP001481677">
    <property type="component" value="Unassembled WGS sequence"/>
</dbReference>
<reference evidence="2 3" key="1">
    <citation type="submission" date="2024-01" db="EMBL/GenBank/DDBJ databases">
        <title>The diversity of rhizobia nodulating Mimosa spp. in eleven states of Brazil covering several biomes is determined by host plant, location, and edaphic factors.</title>
        <authorList>
            <person name="Rouws L."/>
            <person name="Barauna A."/>
            <person name="Beukes C."/>
            <person name="De Faria S.M."/>
            <person name="Gross E."/>
            <person name="Dos Reis Junior F.B."/>
            <person name="Simon M."/>
            <person name="Maluk M."/>
            <person name="Odee D.W."/>
            <person name="Kenicer G."/>
            <person name="Young J.P.W."/>
            <person name="Reis V.M."/>
            <person name="Zilli J."/>
            <person name="James E.K."/>
        </authorList>
    </citation>
    <scope>NUCLEOTIDE SEQUENCE [LARGE SCALE GENOMIC DNA]</scope>
    <source>
        <strain evidence="2 3">JPY530</strain>
    </source>
</reference>
<evidence type="ECO:0008006" key="4">
    <source>
        <dbReference type="Google" id="ProtNLM"/>
    </source>
</evidence>
<dbReference type="EMBL" id="JAZHGA010000016">
    <property type="protein sequence ID" value="MEM5342404.1"/>
    <property type="molecule type" value="Genomic_DNA"/>
</dbReference>
<feature type="region of interest" description="Disordered" evidence="1">
    <location>
        <begin position="1"/>
        <end position="23"/>
    </location>
</feature>